<dbReference type="EMBL" id="JAHYBZ010000004">
    <property type="protein sequence ID" value="MBW6398591.1"/>
    <property type="molecule type" value="Genomic_DNA"/>
</dbReference>
<evidence type="ECO:0000313" key="3">
    <source>
        <dbReference type="EMBL" id="MBW6398591.1"/>
    </source>
</evidence>
<accession>A0ABS7A8H0</accession>
<organism evidence="3 4">
    <name type="scientific">Roseomonas alba</name>
    <dbReference type="NCBI Taxonomy" id="2846776"/>
    <lineage>
        <taxon>Bacteria</taxon>
        <taxon>Pseudomonadati</taxon>
        <taxon>Pseudomonadota</taxon>
        <taxon>Alphaproteobacteria</taxon>
        <taxon>Acetobacterales</taxon>
        <taxon>Roseomonadaceae</taxon>
        <taxon>Roseomonas</taxon>
    </lineage>
</organism>
<evidence type="ECO:0000256" key="1">
    <source>
        <dbReference type="SAM" id="MobiDB-lite"/>
    </source>
</evidence>
<feature type="region of interest" description="Disordered" evidence="1">
    <location>
        <begin position="28"/>
        <end position="47"/>
    </location>
</feature>
<dbReference type="Pfam" id="PF06055">
    <property type="entry name" value="ExoD"/>
    <property type="match status" value="1"/>
</dbReference>
<comment type="caution">
    <text evidence="3">The sequence shown here is derived from an EMBL/GenBank/DDBJ whole genome shotgun (WGS) entry which is preliminary data.</text>
</comment>
<name>A0ABS7A8H0_9PROT</name>
<evidence type="ECO:0000313" key="4">
    <source>
        <dbReference type="Proteomes" id="UP001196565"/>
    </source>
</evidence>
<proteinExistence type="predicted"/>
<keyword evidence="2" id="KW-0472">Membrane</keyword>
<dbReference type="PANTHER" id="PTHR41795:SF1">
    <property type="entry name" value="EXOPOLYSACCHARIDE SYNTHESIS PROTEIN"/>
    <property type="match status" value="1"/>
</dbReference>
<dbReference type="PANTHER" id="PTHR41795">
    <property type="entry name" value="EXOPOLYSACCHARIDE SYNTHESIS PROTEIN"/>
    <property type="match status" value="1"/>
</dbReference>
<dbReference type="InterPro" id="IPR010331">
    <property type="entry name" value="ExoD"/>
</dbReference>
<keyword evidence="2" id="KW-0812">Transmembrane</keyword>
<reference evidence="3 4" key="1">
    <citation type="submission" date="2021-07" db="EMBL/GenBank/DDBJ databases">
        <authorList>
            <person name="So Y."/>
        </authorList>
    </citation>
    <scope>NUCLEOTIDE SEQUENCE [LARGE SCALE GENOMIC DNA]</scope>
    <source>
        <strain evidence="3 4">HJA6</strain>
    </source>
</reference>
<keyword evidence="4" id="KW-1185">Reference proteome</keyword>
<dbReference type="Proteomes" id="UP001196565">
    <property type="component" value="Unassembled WGS sequence"/>
</dbReference>
<sequence length="281" mass="29420">MRLGRAACVPPAPTSPCRKDILAKVPPPRPGVLRLRPPGGPLPSLELERNASVDGSHDGQAVVLVDTKDCGGPETFAEAHATAPITRLVAEVATQCPGERITLGEMGEAFGDRAFGLLILLLCLPGLLPGMASVFGLPMLILGIQMGLGFHKPKLPAFIARQSLKRSDLLRLTPGSTTRVSRAIAKIERWVRPRPGVFTGALADKAVGWLTAYAAVMLILPGPGTNGPPAFGVIVMALGVVENDSKVVGIGMLLTLLGNLFATGVLVALAWFGMEALGYVM</sequence>
<feature type="transmembrane region" description="Helical" evidence="2">
    <location>
        <begin position="114"/>
        <end position="144"/>
    </location>
</feature>
<evidence type="ECO:0000256" key="2">
    <source>
        <dbReference type="SAM" id="Phobius"/>
    </source>
</evidence>
<gene>
    <name evidence="3" type="ORF">KPL78_12070</name>
</gene>
<protein>
    <submittedName>
        <fullName evidence="3">Exopolysaccharide biosynthesis protein</fullName>
    </submittedName>
</protein>
<feature type="transmembrane region" description="Helical" evidence="2">
    <location>
        <begin position="253"/>
        <end position="274"/>
    </location>
</feature>
<feature type="transmembrane region" description="Helical" evidence="2">
    <location>
        <begin position="226"/>
        <end position="241"/>
    </location>
</feature>
<keyword evidence="2" id="KW-1133">Transmembrane helix</keyword>